<comment type="caution">
    <text evidence="2">The sequence shown here is derived from an EMBL/GenBank/DDBJ whole genome shotgun (WGS) entry which is preliminary data.</text>
</comment>
<gene>
    <name evidence="2" type="ORF">FHR20_003400</name>
</gene>
<organism evidence="2 3">
    <name type="scientific">Sphingomonas leidyi</name>
    <dbReference type="NCBI Taxonomy" id="68569"/>
    <lineage>
        <taxon>Bacteria</taxon>
        <taxon>Pseudomonadati</taxon>
        <taxon>Pseudomonadota</taxon>
        <taxon>Alphaproteobacteria</taxon>
        <taxon>Sphingomonadales</taxon>
        <taxon>Sphingomonadaceae</taxon>
        <taxon>Sphingomonas</taxon>
    </lineage>
</organism>
<dbReference type="Gene3D" id="3.10.350.10">
    <property type="entry name" value="LysM domain"/>
    <property type="match status" value="1"/>
</dbReference>
<evidence type="ECO:0000256" key="1">
    <source>
        <dbReference type="SAM" id="MobiDB-lite"/>
    </source>
</evidence>
<feature type="region of interest" description="Disordered" evidence="1">
    <location>
        <begin position="123"/>
        <end position="152"/>
    </location>
</feature>
<proteinExistence type="predicted"/>
<dbReference type="InterPro" id="IPR036779">
    <property type="entry name" value="LysM_dom_sf"/>
</dbReference>
<evidence type="ECO:0000313" key="2">
    <source>
        <dbReference type="EMBL" id="NIJ66427.1"/>
    </source>
</evidence>
<dbReference type="CDD" id="cd00118">
    <property type="entry name" value="LysM"/>
    <property type="match status" value="1"/>
</dbReference>
<dbReference type="Proteomes" id="UP000564677">
    <property type="component" value="Unassembled WGS sequence"/>
</dbReference>
<dbReference type="InterPro" id="IPR018392">
    <property type="entry name" value="LysM"/>
</dbReference>
<feature type="compositionally biased region" description="Low complexity" evidence="1">
    <location>
        <begin position="29"/>
        <end position="42"/>
    </location>
</feature>
<feature type="region of interest" description="Disordered" evidence="1">
    <location>
        <begin position="22"/>
        <end position="43"/>
    </location>
</feature>
<dbReference type="RefSeq" id="WP_167300769.1">
    <property type="nucleotide sequence ID" value="NZ_CP170557.1"/>
</dbReference>
<dbReference type="EMBL" id="JAASQV010000003">
    <property type="protein sequence ID" value="NIJ66427.1"/>
    <property type="molecule type" value="Genomic_DNA"/>
</dbReference>
<name>A0A7X5V212_9SPHN</name>
<dbReference type="AlphaFoldDB" id="A0A7X5V212"/>
<keyword evidence="3" id="KW-1185">Reference proteome</keyword>
<accession>A0A7X5V212</accession>
<sequence length="152" mass="16245">MTGRRLSRYPVQIEHAAPGKLVRTRTRHVSATSSSTSGADAATDAKDAVPYLARTILPLATTFQPQTSYTIQAGDRIDNISARLLGDPLLYWMLLEANNASDPATLCAVPGRKIVVPAVVGQANDPFDQPKASRRGTAAAPTDQTDDREESA</sequence>
<evidence type="ECO:0000313" key="3">
    <source>
        <dbReference type="Proteomes" id="UP000564677"/>
    </source>
</evidence>
<protein>
    <submittedName>
        <fullName evidence="2">Nucleoid-associated protein YgaU</fullName>
    </submittedName>
</protein>
<reference evidence="2 3" key="1">
    <citation type="submission" date="2020-03" db="EMBL/GenBank/DDBJ databases">
        <title>Genomic Encyclopedia of Type Strains, Phase IV (KMG-IV): sequencing the most valuable type-strain genomes for metagenomic binning, comparative biology and taxonomic classification.</title>
        <authorList>
            <person name="Goeker M."/>
        </authorList>
    </citation>
    <scope>NUCLEOTIDE SEQUENCE [LARGE SCALE GENOMIC DNA]</scope>
    <source>
        <strain evidence="2 3">DSM 4733</strain>
    </source>
</reference>